<dbReference type="VEuPathDB" id="FungiDB:MELLADRAFT_104591"/>
<dbReference type="AlphaFoldDB" id="F4RF84"/>
<feature type="region of interest" description="Disordered" evidence="1">
    <location>
        <begin position="162"/>
        <end position="201"/>
    </location>
</feature>
<dbReference type="RefSeq" id="XP_007407741.1">
    <property type="nucleotide sequence ID" value="XM_007407679.1"/>
</dbReference>
<evidence type="ECO:0000256" key="1">
    <source>
        <dbReference type="SAM" id="MobiDB-lite"/>
    </source>
</evidence>
<gene>
    <name evidence="2" type="ORF">MELLADRAFT_104591</name>
</gene>
<dbReference type="KEGG" id="mlr:MELLADRAFT_104591"/>
<sequence>MTWTDHLSKAVKLSIRRIHQLAKGINPLTISAHSVVAAQPKYDTSTSDGPQDYATPFPDSEQYLFGVKAHQNGIDTCPDYTGHHLSLMEPSWIQSFGDVLPELEDHIPDDTDSMPWSNGLLIALVAQSDDSSLDPSPKNLKFGQWWLLNTIQVKDGLLTGYTTQPNNSKAKPEHEKSNVHEEDAGNKTSKSEEDALETWCN</sequence>
<dbReference type="EMBL" id="GL883099">
    <property type="protein sequence ID" value="EGG08767.1"/>
    <property type="molecule type" value="Genomic_DNA"/>
</dbReference>
<dbReference type="Proteomes" id="UP000001072">
    <property type="component" value="Unassembled WGS sequence"/>
</dbReference>
<dbReference type="GeneID" id="18922332"/>
<accession>F4RF84</accession>
<dbReference type="InParanoid" id="F4RF84"/>
<evidence type="ECO:0000313" key="2">
    <source>
        <dbReference type="EMBL" id="EGG08767.1"/>
    </source>
</evidence>
<protein>
    <submittedName>
        <fullName evidence="2">Uncharacterized protein</fullName>
    </submittedName>
</protein>
<reference evidence="3" key="1">
    <citation type="journal article" date="2011" name="Proc. Natl. Acad. Sci. U.S.A.">
        <title>Obligate biotrophy features unraveled by the genomic analysis of rust fungi.</title>
        <authorList>
            <person name="Duplessis S."/>
            <person name="Cuomo C.A."/>
            <person name="Lin Y.-C."/>
            <person name="Aerts A."/>
            <person name="Tisserant E."/>
            <person name="Veneault-Fourrey C."/>
            <person name="Joly D.L."/>
            <person name="Hacquard S."/>
            <person name="Amselem J."/>
            <person name="Cantarel B.L."/>
            <person name="Chiu R."/>
            <person name="Coutinho P.M."/>
            <person name="Feau N."/>
            <person name="Field M."/>
            <person name="Frey P."/>
            <person name="Gelhaye E."/>
            <person name="Goldberg J."/>
            <person name="Grabherr M.G."/>
            <person name="Kodira C.D."/>
            <person name="Kohler A."/>
            <person name="Kuees U."/>
            <person name="Lindquist E.A."/>
            <person name="Lucas S.M."/>
            <person name="Mago R."/>
            <person name="Mauceli E."/>
            <person name="Morin E."/>
            <person name="Murat C."/>
            <person name="Pangilinan J.L."/>
            <person name="Park R."/>
            <person name="Pearson M."/>
            <person name="Quesneville H."/>
            <person name="Rouhier N."/>
            <person name="Sakthikumar S."/>
            <person name="Salamov A.A."/>
            <person name="Schmutz J."/>
            <person name="Selles B."/>
            <person name="Shapiro H."/>
            <person name="Tanguay P."/>
            <person name="Tuskan G.A."/>
            <person name="Henrissat B."/>
            <person name="Van de Peer Y."/>
            <person name="Rouze P."/>
            <person name="Ellis J.G."/>
            <person name="Dodds P.N."/>
            <person name="Schein J.E."/>
            <person name="Zhong S."/>
            <person name="Hamelin R.C."/>
            <person name="Grigoriev I.V."/>
            <person name="Szabo L.J."/>
            <person name="Martin F."/>
        </authorList>
    </citation>
    <scope>NUCLEOTIDE SEQUENCE [LARGE SCALE GENOMIC DNA]</scope>
    <source>
        <strain evidence="3">98AG31 / pathotype 3-4-7</strain>
    </source>
</reference>
<proteinExistence type="predicted"/>
<evidence type="ECO:0000313" key="3">
    <source>
        <dbReference type="Proteomes" id="UP000001072"/>
    </source>
</evidence>
<keyword evidence="3" id="KW-1185">Reference proteome</keyword>
<dbReference type="HOGENOM" id="CLU_1360680_0_0_1"/>
<feature type="compositionally biased region" description="Basic and acidic residues" evidence="1">
    <location>
        <begin position="170"/>
        <end position="193"/>
    </location>
</feature>
<name>F4RF84_MELLP</name>
<organism evidence="3">
    <name type="scientific">Melampsora larici-populina (strain 98AG31 / pathotype 3-4-7)</name>
    <name type="common">Poplar leaf rust fungus</name>
    <dbReference type="NCBI Taxonomy" id="747676"/>
    <lineage>
        <taxon>Eukaryota</taxon>
        <taxon>Fungi</taxon>
        <taxon>Dikarya</taxon>
        <taxon>Basidiomycota</taxon>
        <taxon>Pucciniomycotina</taxon>
        <taxon>Pucciniomycetes</taxon>
        <taxon>Pucciniales</taxon>
        <taxon>Melampsoraceae</taxon>
        <taxon>Melampsora</taxon>
    </lineage>
</organism>